<evidence type="ECO:0000256" key="3">
    <source>
        <dbReference type="ARBA" id="ARBA00012053"/>
    </source>
</evidence>
<dbReference type="PIRSF" id="PIRSF001415">
    <property type="entry name" value="Porphbilin_synth"/>
    <property type="match status" value="1"/>
</dbReference>
<dbReference type="Pfam" id="PF00490">
    <property type="entry name" value="ALAD"/>
    <property type="match status" value="1"/>
</dbReference>
<evidence type="ECO:0000313" key="14">
    <source>
        <dbReference type="EMBL" id="BBD72513.1"/>
    </source>
</evidence>
<name>A0A348B2W1_9CREN</name>
<comment type="pathway">
    <text evidence="1">Porphyrin-containing compound metabolism; protoporphyrin-IX biosynthesis; coproporphyrinogen-III from 5-aminolevulinate: step 1/4.</text>
</comment>
<dbReference type="GO" id="GO:0005829">
    <property type="term" value="C:cytosol"/>
    <property type="evidence" value="ECO:0007669"/>
    <property type="project" value="TreeGrafter"/>
</dbReference>
<dbReference type="NCBIfam" id="NF006762">
    <property type="entry name" value="PRK09283.1"/>
    <property type="match status" value="1"/>
</dbReference>
<reference evidence="14" key="3">
    <citation type="journal article" date="2019" name="BMC Res. Notes">
        <title>Complete genome sequence of the Sulfodiicoccus acidiphilus strain HS-1T, the first crenarchaeon that lacks polB3, isolated from an acidic hot spring in Ohwaku-dani, Hakone, Japan.</title>
        <authorList>
            <person name="Sakai H.D."/>
            <person name="Kurosawa N."/>
        </authorList>
    </citation>
    <scope>NUCLEOTIDE SEQUENCE</scope>
    <source>
        <strain evidence="14">HS-1</strain>
    </source>
</reference>
<dbReference type="UniPathway" id="UPA00251">
    <property type="reaction ID" value="UER00318"/>
</dbReference>
<evidence type="ECO:0000256" key="7">
    <source>
        <dbReference type="ARBA" id="ARBA00023244"/>
    </source>
</evidence>
<dbReference type="KEGG" id="sacd:HS1genome_0902"/>
<dbReference type="Proteomes" id="UP000276741">
    <property type="component" value="Chromosome"/>
</dbReference>
<evidence type="ECO:0000256" key="13">
    <source>
        <dbReference type="RuleBase" id="RU004161"/>
    </source>
</evidence>
<reference evidence="15" key="4">
    <citation type="submission" date="2020-09" db="EMBL/GenBank/DDBJ databases">
        <authorList>
            <person name="Sun Q."/>
            <person name="Ohkuma M."/>
        </authorList>
    </citation>
    <scope>NUCLEOTIDE SEQUENCE</scope>
    <source>
        <strain evidence="15">JCM 31740</strain>
    </source>
</reference>
<protein>
    <recommendedName>
        <fullName evidence="4 12">Delta-aminolevulinic acid dehydratase</fullName>
        <ecNumber evidence="3 12">4.2.1.24</ecNumber>
    </recommendedName>
</protein>
<dbReference type="Proteomes" id="UP000616143">
    <property type="component" value="Unassembled WGS sequence"/>
</dbReference>
<feature type="active site" description="Schiff-base intermediate with substrate" evidence="9">
    <location>
        <position position="233"/>
    </location>
</feature>
<evidence type="ECO:0000313" key="15">
    <source>
        <dbReference type="EMBL" id="GGT94003.1"/>
    </source>
</evidence>
<dbReference type="PANTHER" id="PTHR11458">
    <property type="entry name" value="DELTA-AMINOLEVULINIC ACID DEHYDRATASE"/>
    <property type="match status" value="1"/>
</dbReference>
<keyword evidence="11" id="KW-0460">Magnesium</keyword>
<reference evidence="15" key="1">
    <citation type="journal article" date="2014" name="Int. J. Syst. Evol. Microbiol.">
        <title>Complete genome sequence of Corynebacterium casei LMG S-19264T (=DSM 44701T), isolated from a smear-ripened cheese.</title>
        <authorList>
            <consortium name="US DOE Joint Genome Institute (JGI-PGF)"/>
            <person name="Walter F."/>
            <person name="Albersmeier A."/>
            <person name="Kalinowski J."/>
            <person name="Ruckert C."/>
        </authorList>
    </citation>
    <scope>NUCLEOTIDE SEQUENCE</scope>
    <source>
        <strain evidence="15">JCM 31740</strain>
    </source>
</reference>
<evidence type="ECO:0000256" key="2">
    <source>
        <dbReference type="ARBA" id="ARBA00008055"/>
    </source>
</evidence>
<evidence type="ECO:0000256" key="9">
    <source>
        <dbReference type="PIRSR" id="PIRSR001415-1"/>
    </source>
</evidence>
<evidence type="ECO:0000256" key="4">
    <source>
        <dbReference type="ARBA" id="ARBA00020771"/>
    </source>
</evidence>
<dbReference type="SUPFAM" id="SSF51569">
    <property type="entry name" value="Aldolase"/>
    <property type="match status" value="1"/>
</dbReference>
<keyword evidence="7 12" id="KW-0627">Porphyrin biosynthesis</keyword>
<organism evidence="14 16">
    <name type="scientific">Sulfodiicoccus acidiphilus</name>
    <dbReference type="NCBI Taxonomy" id="1670455"/>
    <lineage>
        <taxon>Archaea</taxon>
        <taxon>Thermoproteota</taxon>
        <taxon>Thermoprotei</taxon>
        <taxon>Sulfolobales</taxon>
        <taxon>Sulfolobaceae</taxon>
        <taxon>Sulfodiicoccus</taxon>
    </lineage>
</organism>
<feature type="binding site" evidence="10">
    <location>
        <position position="202"/>
    </location>
    <ligand>
        <name>5-aminolevulinate</name>
        <dbReference type="ChEBI" id="CHEBI:356416"/>
        <label>1</label>
    </ligand>
</feature>
<comment type="subunit">
    <text evidence="12">Homooctamer.</text>
</comment>
<feature type="binding site" evidence="10">
    <location>
        <position position="260"/>
    </location>
    <ligand>
        <name>5-aminolevulinate</name>
        <dbReference type="ChEBI" id="CHEBI:356416"/>
        <label>2</label>
    </ligand>
</feature>
<dbReference type="SMART" id="SM01004">
    <property type="entry name" value="ALAD"/>
    <property type="match status" value="1"/>
</dbReference>
<dbReference type="FunFam" id="3.20.20.70:FF:000019">
    <property type="entry name" value="Delta-aminolevulinic acid dehydratase"/>
    <property type="match status" value="1"/>
</dbReference>
<feature type="binding site" evidence="10">
    <location>
        <position position="299"/>
    </location>
    <ligand>
        <name>5-aminolevulinate</name>
        <dbReference type="ChEBI" id="CHEBI:356416"/>
        <label>2</label>
    </ligand>
</feature>
<dbReference type="GO" id="GO:0008270">
    <property type="term" value="F:zinc ion binding"/>
    <property type="evidence" value="ECO:0007669"/>
    <property type="project" value="TreeGrafter"/>
</dbReference>
<dbReference type="GO" id="GO:0004655">
    <property type="term" value="F:porphobilinogen synthase activity"/>
    <property type="evidence" value="ECO:0007669"/>
    <property type="project" value="UniProtKB-EC"/>
</dbReference>
<dbReference type="InterPro" id="IPR001731">
    <property type="entry name" value="ALAD"/>
</dbReference>
<evidence type="ECO:0000256" key="8">
    <source>
        <dbReference type="ARBA" id="ARBA00047651"/>
    </source>
</evidence>
<gene>
    <name evidence="15" type="ORF">GCM10007116_09670</name>
    <name evidence="14" type="ORF">HS1genome_0902</name>
</gene>
<dbReference type="InterPro" id="IPR030656">
    <property type="entry name" value="ALAD_AS"/>
</dbReference>
<dbReference type="Gene3D" id="3.20.20.70">
    <property type="entry name" value="Aldolase class I"/>
    <property type="match status" value="1"/>
</dbReference>
<proteinExistence type="inferred from homology"/>
<evidence type="ECO:0000256" key="12">
    <source>
        <dbReference type="RuleBase" id="RU000515"/>
    </source>
</evidence>
<evidence type="ECO:0000256" key="10">
    <source>
        <dbReference type="PIRSR" id="PIRSR001415-2"/>
    </source>
</evidence>
<comment type="similarity">
    <text evidence="2 13">Belongs to the ALAD family.</text>
</comment>
<dbReference type="PRINTS" id="PR00144">
    <property type="entry name" value="DALDHYDRTASE"/>
</dbReference>
<keyword evidence="16" id="KW-1185">Reference proteome</keyword>
<keyword evidence="5" id="KW-0350">Heme biosynthesis</keyword>
<dbReference type="EMBL" id="BMQS01000007">
    <property type="protein sequence ID" value="GGT94003.1"/>
    <property type="molecule type" value="Genomic_DNA"/>
</dbReference>
<dbReference type="PANTHER" id="PTHR11458:SF0">
    <property type="entry name" value="DELTA-AMINOLEVULINIC ACID DEHYDRATASE"/>
    <property type="match status" value="1"/>
</dbReference>
<feature type="binding site" evidence="10">
    <location>
        <position position="190"/>
    </location>
    <ligand>
        <name>5-aminolevulinate</name>
        <dbReference type="ChEBI" id="CHEBI:356416"/>
        <label>1</label>
    </ligand>
</feature>
<evidence type="ECO:0000256" key="1">
    <source>
        <dbReference type="ARBA" id="ARBA00004694"/>
    </source>
</evidence>
<dbReference type="AlphaFoldDB" id="A0A348B2W1"/>
<dbReference type="GO" id="GO:0006782">
    <property type="term" value="P:protoporphyrinogen IX biosynthetic process"/>
    <property type="evidence" value="ECO:0007669"/>
    <property type="project" value="UniProtKB-UniPathway"/>
</dbReference>
<evidence type="ECO:0000313" key="16">
    <source>
        <dbReference type="Proteomes" id="UP000276741"/>
    </source>
</evidence>
<sequence>MAETNLSIDDFIVPLFVRDGISEPEPISSMPGVVRFPVEYLPKVVQSHVELGLKQFILFGVPSYKDDIASSAYARDGVIQRSLRLLKETFGESVLLYADECTDEYTSHGHCGIVKRQEKGYRVDNDESLKVHATIALSQAEAGADVVAPSSMMDGVVGAIRKALDENGFQETLIMAYSAKYASSFYSPFRDAAFSRPAFGDRRSYQMDPRNSSEALREVELDIEEGADIVMVKPAHTYLDVLRRVKESFPEYPLAAYHVSGEYSLLKAAALNGWIDEKSAVLEVTTAIRRAGADLIITYYAEQLAKWLREGVPF</sequence>
<evidence type="ECO:0000256" key="6">
    <source>
        <dbReference type="ARBA" id="ARBA00023239"/>
    </source>
</evidence>
<comment type="catalytic activity">
    <reaction evidence="8 12">
        <text>2 5-aminolevulinate = porphobilinogen + 2 H2O + H(+)</text>
        <dbReference type="Rhea" id="RHEA:24064"/>
        <dbReference type="ChEBI" id="CHEBI:15377"/>
        <dbReference type="ChEBI" id="CHEBI:15378"/>
        <dbReference type="ChEBI" id="CHEBI:58126"/>
        <dbReference type="ChEBI" id="CHEBI:356416"/>
        <dbReference type="EC" id="4.2.1.24"/>
    </reaction>
</comment>
<dbReference type="InterPro" id="IPR013785">
    <property type="entry name" value="Aldolase_TIM"/>
</dbReference>
<evidence type="ECO:0000256" key="11">
    <source>
        <dbReference type="PIRSR" id="PIRSR001415-5"/>
    </source>
</evidence>
<dbReference type="CDD" id="cd00384">
    <property type="entry name" value="ALAD_PBGS"/>
    <property type="match status" value="1"/>
</dbReference>
<dbReference type="PROSITE" id="PS00169">
    <property type="entry name" value="D_ALA_DEHYDRATASE"/>
    <property type="match status" value="1"/>
</dbReference>
<dbReference type="EC" id="4.2.1.24" evidence="3 12"/>
<dbReference type="EMBL" id="AP018553">
    <property type="protein sequence ID" value="BBD72513.1"/>
    <property type="molecule type" value="Genomic_DNA"/>
</dbReference>
<reference evidence="16" key="2">
    <citation type="submission" date="2018-04" db="EMBL/GenBank/DDBJ databases">
        <title>Complete genome sequence of Sulfodiicoccus acidiphilus strain HS-1.</title>
        <authorList>
            <person name="Sakai H.D."/>
            <person name="Kurosawa N."/>
        </authorList>
    </citation>
    <scope>NUCLEOTIDE SEQUENCE [LARGE SCALE GENOMIC DNA]</scope>
    <source>
        <strain evidence="16">HS-1</strain>
    </source>
</reference>
<feature type="active site" description="Schiff-base intermediate with substrate" evidence="9">
    <location>
        <position position="180"/>
    </location>
</feature>
<evidence type="ECO:0000256" key="5">
    <source>
        <dbReference type="ARBA" id="ARBA00023133"/>
    </source>
</evidence>
<keyword evidence="6 12" id="KW-0456">Lyase</keyword>
<feature type="binding site" evidence="11">
    <location>
        <position position="218"/>
    </location>
    <ligand>
        <name>Mg(2+)</name>
        <dbReference type="ChEBI" id="CHEBI:18420"/>
    </ligand>
</feature>
<accession>A0A348B2W1</accession>
<keyword evidence="11" id="KW-0479">Metal-binding</keyword>